<dbReference type="OrthoDB" id="10461805at2759"/>
<gene>
    <name evidence="1" type="ORF">BLA29_007611</name>
</gene>
<reference evidence="1 2" key="1">
    <citation type="submission" date="2017-03" db="EMBL/GenBank/DDBJ databases">
        <title>Genome Survey of Euroglyphus maynei.</title>
        <authorList>
            <person name="Arlian L.G."/>
            <person name="Morgan M.S."/>
            <person name="Rider S.D."/>
        </authorList>
    </citation>
    <scope>NUCLEOTIDE SEQUENCE [LARGE SCALE GENOMIC DNA]</scope>
    <source>
        <strain evidence="1">Arlian Lab</strain>
        <tissue evidence="1">Whole body</tissue>
    </source>
</reference>
<sequence>MYGAHTLQNNWRISINQASSTVECGVEQDPMEKTISMSIVNNHLYQFLHEPNKDQVDVIIYELTLSNTNVDTLDVSNGARFTLDRMDADLAEAIKELMKQIGHDMMRIHVAICFSAELNQILFHVFMRNVVKGTYYALTDYPNGEATLFEGQWQYAMRMAVISGTDSIYVMSSMYAKDYSQFMIKQFSDSQKSATGYYLCVTNQPLTLQRSKKQCTSAKESHEILAHVQYGYTSQSITVPVYLYLIATATKTVWI</sequence>
<accession>A0A1Y3BIC7</accession>
<evidence type="ECO:0000313" key="2">
    <source>
        <dbReference type="Proteomes" id="UP000194236"/>
    </source>
</evidence>
<feature type="non-terminal residue" evidence="1">
    <location>
        <position position="255"/>
    </location>
</feature>
<protein>
    <submittedName>
        <fullName evidence="1">Uncharacterized protein</fullName>
    </submittedName>
</protein>
<evidence type="ECO:0000313" key="1">
    <source>
        <dbReference type="EMBL" id="OTF80679.1"/>
    </source>
</evidence>
<dbReference type="Proteomes" id="UP000194236">
    <property type="component" value="Unassembled WGS sequence"/>
</dbReference>
<name>A0A1Y3BIC7_EURMA</name>
<proteinExistence type="predicted"/>
<comment type="caution">
    <text evidence="1">The sequence shown here is derived from an EMBL/GenBank/DDBJ whole genome shotgun (WGS) entry which is preliminary data.</text>
</comment>
<dbReference type="AlphaFoldDB" id="A0A1Y3BIC7"/>
<dbReference type="EMBL" id="MUJZ01017067">
    <property type="protein sequence ID" value="OTF80679.1"/>
    <property type="molecule type" value="Genomic_DNA"/>
</dbReference>
<organism evidence="1 2">
    <name type="scientific">Euroglyphus maynei</name>
    <name type="common">Mayne's house dust mite</name>
    <dbReference type="NCBI Taxonomy" id="6958"/>
    <lineage>
        <taxon>Eukaryota</taxon>
        <taxon>Metazoa</taxon>
        <taxon>Ecdysozoa</taxon>
        <taxon>Arthropoda</taxon>
        <taxon>Chelicerata</taxon>
        <taxon>Arachnida</taxon>
        <taxon>Acari</taxon>
        <taxon>Acariformes</taxon>
        <taxon>Sarcoptiformes</taxon>
        <taxon>Astigmata</taxon>
        <taxon>Psoroptidia</taxon>
        <taxon>Analgoidea</taxon>
        <taxon>Pyroglyphidae</taxon>
        <taxon>Pyroglyphinae</taxon>
        <taxon>Euroglyphus</taxon>
    </lineage>
</organism>
<keyword evidence="2" id="KW-1185">Reference proteome</keyword>